<reference evidence="3 4" key="1">
    <citation type="journal article" date="2024" name="J Genomics">
        <title>Draft genome sequencing and assembly of Favolaschia claudopus CIRM-BRFM 2984 isolated from oak limbs.</title>
        <authorList>
            <person name="Navarro D."/>
            <person name="Drula E."/>
            <person name="Chaduli D."/>
            <person name="Cazenave R."/>
            <person name="Ahrendt S."/>
            <person name="Wang J."/>
            <person name="Lipzen A."/>
            <person name="Daum C."/>
            <person name="Barry K."/>
            <person name="Grigoriev I.V."/>
            <person name="Favel A."/>
            <person name="Rosso M.N."/>
            <person name="Martin F."/>
        </authorList>
    </citation>
    <scope>NUCLEOTIDE SEQUENCE [LARGE SCALE GENOMIC DNA]</scope>
    <source>
        <strain evidence="3 4">CIRM-BRFM 2984</strain>
    </source>
</reference>
<sequence length="335" mass="37578">MASTPENVKLLLGPIFAGTALNIFLFGICAAQFTTSFVSARRRQDTLIIRILVVWEFLLSIFCAVVSAYFVWLYLVENYFNPAFLASAPWPLTAVPLLSGLSACPVQIFMAHRVFRLSKSRFLFVLMVFLTFSNGCIAAATSVLAFGLKFDQGSRLTPVVDSWLAVTVANDLIVTLLLIYYLHKSRTGFNKTNHLITRLIRSALESAVFATFLSIMVLIMFTVFPRTGFHLMFSQPMGRIYTAAERSLQTLNGRESLCHDVYESHFVDAEQLDLRPIRPPVRPFLHYLLLLLNSNQGISKITVKSNDDKWLSGLSFFHLLLALSLSLLAATYLSV</sequence>
<gene>
    <name evidence="3" type="ORF">R3P38DRAFT_2647837</name>
</gene>
<feature type="transmembrane region" description="Helical" evidence="1">
    <location>
        <begin position="12"/>
        <end position="35"/>
    </location>
</feature>
<dbReference type="AlphaFoldDB" id="A0AAW0A8N5"/>
<keyword evidence="1" id="KW-0472">Membrane</keyword>
<dbReference type="PANTHER" id="PTHR40465:SF1">
    <property type="entry name" value="DUF6534 DOMAIN-CONTAINING PROTEIN"/>
    <property type="match status" value="1"/>
</dbReference>
<evidence type="ECO:0000259" key="2">
    <source>
        <dbReference type="Pfam" id="PF20152"/>
    </source>
</evidence>
<feature type="transmembrane region" description="Helical" evidence="1">
    <location>
        <begin position="310"/>
        <end position="333"/>
    </location>
</feature>
<feature type="transmembrane region" description="Helical" evidence="1">
    <location>
        <begin position="92"/>
        <end position="110"/>
    </location>
</feature>
<feature type="transmembrane region" description="Helical" evidence="1">
    <location>
        <begin position="163"/>
        <end position="182"/>
    </location>
</feature>
<comment type="caution">
    <text evidence="3">The sequence shown here is derived from an EMBL/GenBank/DDBJ whole genome shotgun (WGS) entry which is preliminary data.</text>
</comment>
<evidence type="ECO:0000313" key="4">
    <source>
        <dbReference type="Proteomes" id="UP001362999"/>
    </source>
</evidence>
<dbReference type="Pfam" id="PF20152">
    <property type="entry name" value="DUF6534"/>
    <property type="match status" value="1"/>
</dbReference>
<feature type="transmembrane region" description="Helical" evidence="1">
    <location>
        <begin position="203"/>
        <end position="224"/>
    </location>
</feature>
<keyword evidence="1" id="KW-1133">Transmembrane helix</keyword>
<organism evidence="3 4">
    <name type="scientific">Favolaschia claudopus</name>
    <dbReference type="NCBI Taxonomy" id="2862362"/>
    <lineage>
        <taxon>Eukaryota</taxon>
        <taxon>Fungi</taxon>
        <taxon>Dikarya</taxon>
        <taxon>Basidiomycota</taxon>
        <taxon>Agaricomycotina</taxon>
        <taxon>Agaricomycetes</taxon>
        <taxon>Agaricomycetidae</taxon>
        <taxon>Agaricales</taxon>
        <taxon>Marasmiineae</taxon>
        <taxon>Mycenaceae</taxon>
        <taxon>Favolaschia</taxon>
    </lineage>
</organism>
<proteinExistence type="predicted"/>
<dbReference type="InterPro" id="IPR045339">
    <property type="entry name" value="DUF6534"/>
</dbReference>
<feature type="transmembrane region" description="Helical" evidence="1">
    <location>
        <begin position="47"/>
        <end position="72"/>
    </location>
</feature>
<dbReference type="EMBL" id="JAWWNJ010000078">
    <property type="protein sequence ID" value="KAK7005486.1"/>
    <property type="molecule type" value="Genomic_DNA"/>
</dbReference>
<evidence type="ECO:0000256" key="1">
    <source>
        <dbReference type="SAM" id="Phobius"/>
    </source>
</evidence>
<accession>A0AAW0A8N5</accession>
<keyword evidence="1" id="KW-0812">Transmembrane</keyword>
<evidence type="ECO:0000313" key="3">
    <source>
        <dbReference type="EMBL" id="KAK7005486.1"/>
    </source>
</evidence>
<dbReference type="Proteomes" id="UP001362999">
    <property type="component" value="Unassembled WGS sequence"/>
</dbReference>
<dbReference type="PANTHER" id="PTHR40465">
    <property type="entry name" value="CHROMOSOME 1, WHOLE GENOME SHOTGUN SEQUENCE"/>
    <property type="match status" value="1"/>
</dbReference>
<keyword evidence="4" id="KW-1185">Reference proteome</keyword>
<protein>
    <recommendedName>
        <fullName evidence="2">DUF6534 domain-containing protein</fullName>
    </recommendedName>
</protein>
<feature type="transmembrane region" description="Helical" evidence="1">
    <location>
        <begin position="122"/>
        <end position="148"/>
    </location>
</feature>
<name>A0AAW0A8N5_9AGAR</name>
<feature type="domain" description="DUF6534" evidence="2">
    <location>
        <begin position="168"/>
        <end position="255"/>
    </location>
</feature>